<dbReference type="RefSeq" id="WP_279304558.1">
    <property type="nucleotide sequence ID" value="NZ_FXEG02000005.1"/>
</dbReference>
<dbReference type="SUPFAM" id="SSF54427">
    <property type="entry name" value="NTF2-like"/>
    <property type="match status" value="1"/>
</dbReference>
<reference evidence="2" key="1">
    <citation type="submission" date="2018-01" db="EMBL/GenBank/DDBJ databases">
        <authorList>
            <consortium name="Urmite Genomes"/>
        </authorList>
    </citation>
    <scope>NUCLEOTIDE SEQUENCE [LARGE SCALE GENOMIC DNA]</scope>
    <source>
        <strain evidence="2">AFP003</strain>
    </source>
</reference>
<accession>A0A2K4YGZ5</accession>
<dbReference type="Pfam" id="PF13577">
    <property type="entry name" value="SnoaL_4"/>
    <property type="match status" value="1"/>
</dbReference>
<gene>
    <name evidence="2" type="ORF">MAAFP003_4762</name>
</gene>
<name>A0A2K4YGZ5_9MYCO</name>
<sequence length="173" mass="19081">MIDDRTAVIDVVNRYALAVDTRQWDLLDQVFDTEADIDFGRGARWSNRADLKKAFAAVHADYEATLHVTTNHVVSVQGDTAHCLSYVHGLFVKKTQGGNEFESAGWYDDRLSRRGAAWWITQRTCTMVWSKGNPKVMGAPDVATDPTAVIVLGSLHSAAAAGNIEYLRQLSAI</sequence>
<evidence type="ECO:0000313" key="2">
    <source>
        <dbReference type="EMBL" id="SOX56066.1"/>
    </source>
</evidence>
<dbReference type="Proteomes" id="UP000236318">
    <property type="component" value="Unassembled WGS sequence"/>
</dbReference>
<dbReference type="Gene3D" id="3.10.450.50">
    <property type="match status" value="1"/>
</dbReference>
<dbReference type="InterPro" id="IPR032710">
    <property type="entry name" value="NTF2-like_dom_sf"/>
</dbReference>
<comment type="caution">
    <text evidence="2">The sequence shown here is derived from an EMBL/GenBank/DDBJ whole genome shotgun (WGS) entry which is preliminary data.</text>
</comment>
<dbReference type="AlphaFoldDB" id="A0A2K4YGZ5"/>
<feature type="domain" description="SnoaL-like" evidence="1">
    <location>
        <begin position="2"/>
        <end position="124"/>
    </location>
</feature>
<proteinExistence type="predicted"/>
<dbReference type="EMBL" id="FXEG02000005">
    <property type="protein sequence ID" value="SOX56066.1"/>
    <property type="molecule type" value="Genomic_DNA"/>
</dbReference>
<protein>
    <submittedName>
        <fullName evidence="2">Nuclear transport factor 2 family protein</fullName>
    </submittedName>
</protein>
<organism evidence="2 3">
    <name type="scientific">Mycobacterium ahvazicum</name>
    <dbReference type="NCBI Taxonomy" id="1964395"/>
    <lineage>
        <taxon>Bacteria</taxon>
        <taxon>Bacillati</taxon>
        <taxon>Actinomycetota</taxon>
        <taxon>Actinomycetes</taxon>
        <taxon>Mycobacteriales</taxon>
        <taxon>Mycobacteriaceae</taxon>
        <taxon>Mycobacterium</taxon>
        <taxon>Mycobacterium simiae complex</taxon>
    </lineage>
</organism>
<dbReference type="InterPro" id="IPR037401">
    <property type="entry name" value="SnoaL-like"/>
</dbReference>
<evidence type="ECO:0000313" key="3">
    <source>
        <dbReference type="Proteomes" id="UP000236318"/>
    </source>
</evidence>
<keyword evidence="3" id="KW-1185">Reference proteome</keyword>
<evidence type="ECO:0000259" key="1">
    <source>
        <dbReference type="Pfam" id="PF13577"/>
    </source>
</evidence>